<comment type="caution">
    <text evidence="2">The sequence shown here is derived from an EMBL/GenBank/DDBJ whole genome shotgun (WGS) entry which is preliminary data.</text>
</comment>
<evidence type="ECO:0000313" key="2">
    <source>
        <dbReference type="EMBL" id="KAF6084357.1"/>
    </source>
</evidence>
<feature type="region of interest" description="Disordered" evidence="1">
    <location>
        <begin position="1"/>
        <end position="65"/>
    </location>
</feature>
<feature type="compositionally biased region" description="Basic and acidic residues" evidence="1">
    <location>
        <begin position="168"/>
        <end position="177"/>
    </location>
</feature>
<name>A0A833YXA5_9CHIR</name>
<evidence type="ECO:0000313" key="3">
    <source>
        <dbReference type="Proteomes" id="UP000664940"/>
    </source>
</evidence>
<sequence>MGQAGKGLDHTNPSSPGSRKPALGTGGHYPPYSAGPGDPRGPGGRPAPECQYAPVGVETSPSPAARLGRPAAVCAFRPTASVTFVIRQAVSTPLGTQEERACKRQHGRGQCATFVHPESHALPPPQPGAAGPRGSPRPRTQLRKSHCAFSPPVRLSHSSSRTPGPRGQLDEVRWEVQ</sequence>
<accession>A0A833YXA5</accession>
<feature type="region of interest" description="Disordered" evidence="1">
    <location>
        <begin position="116"/>
        <end position="177"/>
    </location>
</feature>
<reference evidence="2 3" key="1">
    <citation type="journal article" date="2020" name="Nature">
        <title>Six reference-quality genomes reveal evolution of bat adaptations.</title>
        <authorList>
            <person name="Jebb D."/>
            <person name="Huang Z."/>
            <person name="Pippel M."/>
            <person name="Hughes G.M."/>
            <person name="Lavrichenko K."/>
            <person name="Devanna P."/>
            <person name="Winkler S."/>
            <person name="Jermiin L.S."/>
            <person name="Skirmuntt E.C."/>
            <person name="Katzourakis A."/>
            <person name="Burkitt-Gray L."/>
            <person name="Ray D.A."/>
            <person name="Sullivan K.A.M."/>
            <person name="Roscito J.G."/>
            <person name="Kirilenko B.M."/>
            <person name="Davalos L.M."/>
            <person name="Corthals A.P."/>
            <person name="Power M.L."/>
            <person name="Jones G."/>
            <person name="Ransome R.D."/>
            <person name="Dechmann D.K.N."/>
            <person name="Locatelli A.G."/>
            <person name="Puechmaille S.J."/>
            <person name="Fedrigo O."/>
            <person name="Jarvis E.D."/>
            <person name="Hiller M."/>
            <person name="Vernes S.C."/>
            <person name="Myers E.W."/>
            <person name="Teeling E.C."/>
        </authorList>
    </citation>
    <scope>NUCLEOTIDE SEQUENCE [LARGE SCALE GENOMIC DNA]</scope>
    <source>
        <strain evidence="2">Bat1K_MPI-CBG_1</strain>
    </source>
</reference>
<gene>
    <name evidence="2" type="ORF">HJG60_008628</name>
</gene>
<evidence type="ECO:0000256" key="1">
    <source>
        <dbReference type="SAM" id="MobiDB-lite"/>
    </source>
</evidence>
<organism evidence="2 3">
    <name type="scientific">Phyllostomus discolor</name>
    <name type="common">pale spear-nosed bat</name>
    <dbReference type="NCBI Taxonomy" id="89673"/>
    <lineage>
        <taxon>Eukaryota</taxon>
        <taxon>Metazoa</taxon>
        <taxon>Chordata</taxon>
        <taxon>Craniata</taxon>
        <taxon>Vertebrata</taxon>
        <taxon>Euteleostomi</taxon>
        <taxon>Mammalia</taxon>
        <taxon>Eutheria</taxon>
        <taxon>Laurasiatheria</taxon>
        <taxon>Chiroptera</taxon>
        <taxon>Yangochiroptera</taxon>
        <taxon>Phyllostomidae</taxon>
        <taxon>Phyllostominae</taxon>
        <taxon>Phyllostomus</taxon>
    </lineage>
</organism>
<dbReference type="AlphaFoldDB" id="A0A833YXA5"/>
<proteinExistence type="predicted"/>
<dbReference type="Proteomes" id="UP000664940">
    <property type="component" value="Unassembled WGS sequence"/>
</dbReference>
<dbReference type="EMBL" id="JABVXQ010000012">
    <property type="protein sequence ID" value="KAF6084357.1"/>
    <property type="molecule type" value="Genomic_DNA"/>
</dbReference>
<protein>
    <submittedName>
        <fullName evidence="2">Uncharacterized protein</fullName>
    </submittedName>
</protein>
<feature type="compositionally biased region" description="Low complexity" evidence="1">
    <location>
        <begin position="128"/>
        <end position="139"/>
    </location>
</feature>